<dbReference type="eggNOG" id="KOG2177">
    <property type="taxonomic scope" value="Eukaryota"/>
</dbReference>
<feature type="compositionally biased region" description="Polar residues" evidence="3">
    <location>
        <begin position="21"/>
        <end position="31"/>
    </location>
</feature>
<evidence type="ECO:0000256" key="1">
    <source>
        <dbReference type="ARBA" id="ARBA00022737"/>
    </source>
</evidence>
<feature type="repeat" description="NHL" evidence="2">
    <location>
        <begin position="495"/>
        <end position="520"/>
    </location>
</feature>
<dbReference type="AlphaFoldDB" id="C3Z075"/>
<protein>
    <recommendedName>
        <fullName evidence="5">SMP-30/Gluconolactonase/LRE-like region domain-containing protein</fullName>
    </recommendedName>
</protein>
<proteinExistence type="predicted"/>
<evidence type="ECO:0008006" key="5">
    <source>
        <dbReference type="Google" id="ProtNLM"/>
    </source>
</evidence>
<accession>C3Z075</accession>
<dbReference type="EMBL" id="GG666567">
    <property type="protein sequence ID" value="EEN54134.1"/>
    <property type="molecule type" value="Genomic_DNA"/>
</dbReference>
<reference evidence="4" key="1">
    <citation type="journal article" date="2008" name="Nature">
        <title>The amphioxus genome and the evolution of the chordate karyotype.</title>
        <authorList>
            <consortium name="US DOE Joint Genome Institute (JGI-PGF)"/>
            <person name="Putnam N.H."/>
            <person name="Butts T."/>
            <person name="Ferrier D.E.K."/>
            <person name="Furlong R.F."/>
            <person name="Hellsten U."/>
            <person name="Kawashima T."/>
            <person name="Robinson-Rechavi M."/>
            <person name="Shoguchi E."/>
            <person name="Terry A."/>
            <person name="Yu J.-K."/>
            <person name="Benito-Gutierrez E.L."/>
            <person name="Dubchak I."/>
            <person name="Garcia-Fernandez J."/>
            <person name="Gibson-Brown J.J."/>
            <person name="Grigoriev I.V."/>
            <person name="Horton A.C."/>
            <person name="de Jong P.J."/>
            <person name="Jurka J."/>
            <person name="Kapitonov V.V."/>
            <person name="Kohara Y."/>
            <person name="Kuroki Y."/>
            <person name="Lindquist E."/>
            <person name="Lucas S."/>
            <person name="Osoegawa K."/>
            <person name="Pennacchio L.A."/>
            <person name="Salamov A.A."/>
            <person name="Satou Y."/>
            <person name="Sauka-Spengler T."/>
            <person name="Schmutz J."/>
            <person name="Shin-I T."/>
            <person name="Toyoda A."/>
            <person name="Bronner-Fraser M."/>
            <person name="Fujiyama A."/>
            <person name="Holland L.Z."/>
            <person name="Holland P.W.H."/>
            <person name="Satoh N."/>
            <person name="Rokhsar D.S."/>
        </authorList>
    </citation>
    <scope>NUCLEOTIDE SEQUENCE [LARGE SCALE GENOMIC DNA]</scope>
    <source>
        <strain evidence="4">S238N-H82</strain>
        <tissue evidence="4">Testes</tissue>
    </source>
</reference>
<name>C3Z075_BRAFL</name>
<keyword evidence="1" id="KW-0677">Repeat</keyword>
<feature type="compositionally biased region" description="Polar residues" evidence="3">
    <location>
        <begin position="229"/>
        <end position="248"/>
    </location>
</feature>
<evidence type="ECO:0000256" key="3">
    <source>
        <dbReference type="SAM" id="MobiDB-lite"/>
    </source>
</evidence>
<feature type="region of interest" description="Disordered" evidence="3">
    <location>
        <begin position="223"/>
        <end position="249"/>
    </location>
</feature>
<evidence type="ECO:0000256" key="2">
    <source>
        <dbReference type="PROSITE-ProRule" id="PRU00504"/>
    </source>
</evidence>
<dbReference type="InterPro" id="IPR011042">
    <property type="entry name" value="6-blade_b-propeller_TolB-like"/>
</dbReference>
<feature type="region of interest" description="Disordered" evidence="3">
    <location>
        <begin position="131"/>
        <end position="154"/>
    </location>
</feature>
<gene>
    <name evidence="4" type="ORF">BRAFLDRAFT_85660</name>
</gene>
<dbReference type="SUPFAM" id="SSF63829">
    <property type="entry name" value="Calcium-dependent phosphotriesterase"/>
    <property type="match status" value="1"/>
</dbReference>
<feature type="region of interest" description="Disordered" evidence="3">
    <location>
        <begin position="170"/>
        <end position="210"/>
    </location>
</feature>
<dbReference type="PANTHER" id="PTHR24104:SF50">
    <property type="entry name" value="SMP-30_GLUCONOLACTONASE_LRE-LIKE REGION DOMAIN-CONTAINING PROTEIN"/>
    <property type="match status" value="1"/>
</dbReference>
<organism>
    <name type="scientific">Branchiostoma floridae</name>
    <name type="common">Florida lancelet</name>
    <name type="synonym">Amphioxus</name>
    <dbReference type="NCBI Taxonomy" id="7739"/>
    <lineage>
        <taxon>Eukaryota</taxon>
        <taxon>Metazoa</taxon>
        <taxon>Chordata</taxon>
        <taxon>Cephalochordata</taxon>
        <taxon>Leptocardii</taxon>
        <taxon>Amphioxiformes</taxon>
        <taxon>Branchiostomatidae</taxon>
        <taxon>Branchiostoma</taxon>
    </lineage>
</organism>
<dbReference type="PANTHER" id="PTHR24104">
    <property type="entry name" value="E3 UBIQUITIN-PROTEIN LIGASE NHLRC1-RELATED"/>
    <property type="match status" value="1"/>
</dbReference>
<feature type="region of interest" description="Disordered" evidence="3">
    <location>
        <begin position="1"/>
        <end position="41"/>
    </location>
</feature>
<dbReference type="InterPro" id="IPR001258">
    <property type="entry name" value="NHL_repeat"/>
</dbReference>
<dbReference type="InParanoid" id="C3Z075"/>
<dbReference type="InterPro" id="IPR050952">
    <property type="entry name" value="TRIM-NHL_E3_ligases"/>
</dbReference>
<dbReference type="Gene3D" id="2.120.10.30">
    <property type="entry name" value="TolB, C-terminal domain"/>
    <property type="match status" value="1"/>
</dbReference>
<sequence>MAEDWHSDKMPNVVGKELLSDSATKPGTETVQPLPRQPDEDIHLHIPDEQLSTESDAAAENRQTIGISPRDTSNCDTYAIAYICHDHITYETTTVATIVASNSSHNDDLNLAGCGASENDSDTLVFIKNDSSAHTETRDPNPMYTQSTMDPPPNDVTPNPMYTESVMNPNDATTNPMYTESTMNPSSNEDNPNPMYTQSTMNPSSNEVNPNQMYLQTTTELNASPGLASKSSNSDGNPCSQSSAVTRQQGDEVTFIPANSDGNQRLQPYAVTKLQDGDEESVVETANIAHRANNPRLRPYAVKCLKPLKKSVVESASCDVARPYAVRYQKETVESANNDSDPYIQPYAVRYDEPAIQATDRVPAASDGINNDVVTNPLSNDGNPPGLVSDERQHVPNVLHPNPINAPNAQHPSACAGRDAGFHRYLWYSWMLQFCPHTTGSLSQLTAYSPTGCCSSFATTVCGSSQLKENHDKRLEAITIGGWGSESGKFRESYGVSVSAHNEIFVADKWNKRVQVFSITGTYLRHFTTVVPGTGKMAPYTVAIDVEPDYLWVAGIIEWLTHPSVHVVQYHKTGRALKTFGLRGNMNYLTVAEIAVDVRNNKVILGEGDKIMMFQPNGSLVRSFRVITDRSFSIRGVASDCEGNVVLADWYGRIKVYNHFGNKILEFARTFRTHRGVYANIRGISVDPFGRIIVASTRDNRVDMFTSRGKFVRTVVNTEKPSYIAIGPGGQLVVANTIGSTVTIFPRHVLFP</sequence>
<evidence type="ECO:0000313" key="4">
    <source>
        <dbReference type="EMBL" id="EEN54134.1"/>
    </source>
</evidence>
<dbReference type="PROSITE" id="PS51125">
    <property type="entry name" value="NHL"/>
    <property type="match status" value="1"/>
</dbReference>